<feature type="compositionally biased region" description="Low complexity" evidence="1">
    <location>
        <begin position="51"/>
        <end position="76"/>
    </location>
</feature>
<feature type="chain" id="PRO_5012839112" description="Ig-like domain-containing protein" evidence="2">
    <location>
        <begin position="27"/>
        <end position="387"/>
    </location>
</feature>
<feature type="signal peptide" evidence="2">
    <location>
        <begin position="1"/>
        <end position="26"/>
    </location>
</feature>
<feature type="compositionally biased region" description="Low complexity" evidence="1">
    <location>
        <begin position="28"/>
        <end position="43"/>
    </location>
</feature>
<dbReference type="Proteomes" id="UP000184275">
    <property type="component" value="Unassembled WGS sequence"/>
</dbReference>
<evidence type="ECO:0000313" key="4">
    <source>
        <dbReference type="Proteomes" id="UP000184275"/>
    </source>
</evidence>
<keyword evidence="2" id="KW-0732">Signal</keyword>
<feature type="region of interest" description="Disordered" evidence="1">
    <location>
        <begin position="89"/>
        <end position="110"/>
    </location>
</feature>
<proteinExistence type="predicted"/>
<dbReference type="EMBL" id="FRAW01000023">
    <property type="protein sequence ID" value="SHK90665.1"/>
    <property type="molecule type" value="Genomic_DNA"/>
</dbReference>
<gene>
    <name evidence="3" type="ORF">SAMN05720469_1232</name>
</gene>
<evidence type="ECO:0008006" key="5">
    <source>
        <dbReference type="Google" id="ProtNLM"/>
    </source>
</evidence>
<reference evidence="4" key="1">
    <citation type="submission" date="2016-11" db="EMBL/GenBank/DDBJ databases">
        <authorList>
            <person name="Varghese N."/>
            <person name="Submissions S."/>
        </authorList>
    </citation>
    <scope>NUCLEOTIDE SEQUENCE [LARGE SCALE GENOMIC DNA]</scope>
    <source>
        <strain evidence="4">UWOS</strain>
    </source>
</reference>
<evidence type="ECO:0000313" key="3">
    <source>
        <dbReference type="EMBL" id="SHK90665.1"/>
    </source>
</evidence>
<sequence length="387" mass="39938">MMFSRSRIISLVGVSALLLNAGLNLVACGSDSSSSSEEYPDTYSSEEERSSSSAKVSLSSSSAVSGNSSSGGAVASSSSFAAKSSASTETTSSDEILNEPQKAISGTCAPTKQSVEKGELAEWKFYRAEGDVFAQITAPFVWAFEGATVTNVQGNGLDKVNVRYNDAGAYAAYLNVDGNDVLCDTIQVQGIPISVNSCKPSVSTAKAGEAITWTVDAESESPITGYVWTSSYGEVSGSGASGSMMATSAMHKQSVTATVAVSNADNSIVKYVCDGVAVVDPESVDLVLELGSINDADKYGETVLPGLPDSLFIPAQTATTVQVPAGAPSGCTIGCKPKTGSDYRYLQVFWDSDEALSGFAYFAPAGCAPGKKYTVTTSVTAICVVNK</sequence>
<dbReference type="AlphaFoldDB" id="A0A1M6WB21"/>
<name>A0A1M6WB21_9BACT</name>
<keyword evidence="4" id="KW-1185">Reference proteome</keyword>
<protein>
    <recommendedName>
        <fullName evidence="5">Ig-like domain-containing protein</fullName>
    </recommendedName>
</protein>
<evidence type="ECO:0000256" key="2">
    <source>
        <dbReference type="SAM" id="SignalP"/>
    </source>
</evidence>
<dbReference type="RefSeq" id="WP_073305116.1">
    <property type="nucleotide sequence ID" value="NZ_FRAW01000023.1"/>
</dbReference>
<evidence type="ECO:0000256" key="1">
    <source>
        <dbReference type="SAM" id="MobiDB-lite"/>
    </source>
</evidence>
<organism evidence="3 4">
    <name type="scientific">Fibrobacter intestinalis</name>
    <dbReference type="NCBI Taxonomy" id="28122"/>
    <lineage>
        <taxon>Bacteria</taxon>
        <taxon>Pseudomonadati</taxon>
        <taxon>Fibrobacterota</taxon>
        <taxon>Fibrobacteria</taxon>
        <taxon>Fibrobacterales</taxon>
        <taxon>Fibrobacteraceae</taxon>
        <taxon>Fibrobacter</taxon>
    </lineage>
</organism>
<feature type="region of interest" description="Disordered" evidence="1">
    <location>
        <begin position="28"/>
        <end position="76"/>
    </location>
</feature>
<accession>A0A1M6WB21</accession>